<dbReference type="GO" id="GO:0005096">
    <property type="term" value="F:GTPase activator activity"/>
    <property type="evidence" value="ECO:0007669"/>
    <property type="project" value="TreeGrafter"/>
</dbReference>
<dbReference type="GO" id="GO:0097149">
    <property type="term" value="C:centralspindlin complex"/>
    <property type="evidence" value="ECO:0007669"/>
    <property type="project" value="TreeGrafter"/>
</dbReference>
<dbReference type="SMART" id="SM00324">
    <property type="entry name" value="RhoGAP"/>
    <property type="match status" value="1"/>
</dbReference>
<dbReference type="GO" id="GO:0051256">
    <property type="term" value="P:mitotic spindle midzone assembly"/>
    <property type="evidence" value="ECO:0007669"/>
    <property type="project" value="TreeGrafter"/>
</dbReference>
<evidence type="ECO:0000256" key="1">
    <source>
        <dbReference type="SAM" id="Phobius"/>
    </source>
</evidence>
<dbReference type="PANTHER" id="PTHR46199">
    <property type="entry name" value="RAC GTPASE-ACTIVATING PROTEIN 1"/>
    <property type="match status" value="1"/>
</dbReference>
<reference evidence="4" key="1">
    <citation type="submission" date="2014-03" db="EMBL/GenBank/DDBJ databases">
        <authorList>
            <person name="Aksoy S."/>
            <person name="Warren W."/>
            <person name="Wilson R.K."/>
        </authorList>
    </citation>
    <scope>NUCLEOTIDE SEQUENCE [LARGE SCALE GENOMIC DNA]</scope>
    <source>
        <strain evidence="4">IAEA</strain>
    </source>
</reference>
<keyword evidence="1" id="KW-0472">Membrane</keyword>
<dbReference type="EnsemblMetazoa" id="GPAI024331-RA">
    <property type="protein sequence ID" value="GPAI024331-PA"/>
    <property type="gene ID" value="GPAI024331"/>
</dbReference>
<keyword evidence="4" id="KW-1185">Reference proteome</keyword>
<dbReference type="InterPro" id="IPR008936">
    <property type="entry name" value="Rho_GTPase_activation_prot"/>
</dbReference>
<dbReference type="GO" id="GO:0005634">
    <property type="term" value="C:nucleus"/>
    <property type="evidence" value="ECO:0007669"/>
    <property type="project" value="TreeGrafter"/>
</dbReference>
<dbReference type="Gene3D" id="1.10.555.10">
    <property type="entry name" value="Rho GTPase activation protein"/>
    <property type="match status" value="1"/>
</dbReference>
<evidence type="ECO:0000313" key="3">
    <source>
        <dbReference type="EnsemblMetazoa" id="GPAI024331-PA"/>
    </source>
</evidence>
<dbReference type="PROSITE" id="PS50238">
    <property type="entry name" value="RHOGAP"/>
    <property type="match status" value="1"/>
</dbReference>
<feature type="domain" description="Rho-GAP" evidence="2">
    <location>
        <begin position="112"/>
        <end position="291"/>
    </location>
</feature>
<sequence length="332" mass="37423">MDTLLDVGKVYIDYHSIKIIVRNEKIASTATDDHKNPTNNGSSTTVALATNSTQNWTSAVTEPSLPDHHAVEQEHTSSLSLFSVICVIMLGILLIHVMLQSGFQYLPESIVVFLGALIGLFLKVMTAENASWKRKEARGLQEKGKYRVSGSEREVKALKGCFLENKTIPHLGGCIKDFLCSLSEPLVPRTLRETFCYAVQNQPEEDIVRHLTYAISRLPHPHRDTLAFLILHFQRVAESPEVSMSLKNLARVYVPTMFGNSSDLEQGSIWAEIYAQCTIMENLLKVRTKHWIPYVSLETEKENSQNSTNLLRTPSWQNKDIVYSLYGDLKSL</sequence>
<dbReference type="STRING" id="7398.A0A1A9ZTE3"/>
<organism evidence="3 4">
    <name type="scientific">Glossina pallidipes</name>
    <name type="common">Tsetse fly</name>
    <dbReference type="NCBI Taxonomy" id="7398"/>
    <lineage>
        <taxon>Eukaryota</taxon>
        <taxon>Metazoa</taxon>
        <taxon>Ecdysozoa</taxon>
        <taxon>Arthropoda</taxon>
        <taxon>Hexapoda</taxon>
        <taxon>Insecta</taxon>
        <taxon>Pterygota</taxon>
        <taxon>Neoptera</taxon>
        <taxon>Endopterygota</taxon>
        <taxon>Diptera</taxon>
        <taxon>Brachycera</taxon>
        <taxon>Muscomorpha</taxon>
        <taxon>Hippoboscoidea</taxon>
        <taxon>Glossinidae</taxon>
        <taxon>Glossina</taxon>
    </lineage>
</organism>
<dbReference type="GO" id="GO:0030496">
    <property type="term" value="C:midbody"/>
    <property type="evidence" value="ECO:0007669"/>
    <property type="project" value="TreeGrafter"/>
</dbReference>
<protein>
    <recommendedName>
        <fullName evidence="2">Rho-GAP domain-containing protein</fullName>
    </recommendedName>
</protein>
<dbReference type="GO" id="GO:0007266">
    <property type="term" value="P:Rho protein signal transduction"/>
    <property type="evidence" value="ECO:0007669"/>
    <property type="project" value="TreeGrafter"/>
</dbReference>
<dbReference type="VEuPathDB" id="VectorBase:GPAI024331"/>
<dbReference type="InterPro" id="IPR000198">
    <property type="entry name" value="RhoGAP_dom"/>
</dbReference>
<name>A0A1A9ZTE3_GLOPL</name>
<keyword evidence="1" id="KW-1133">Transmembrane helix</keyword>
<evidence type="ECO:0000259" key="2">
    <source>
        <dbReference type="PROSITE" id="PS50238"/>
    </source>
</evidence>
<evidence type="ECO:0000313" key="4">
    <source>
        <dbReference type="Proteomes" id="UP000092445"/>
    </source>
</evidence>
<dbReference type="GO" id="GO:0051233">
    <property type="term" value="C:spindle midzone"/>
    <property type="evidence" value="ECO:0007669"/>
    <property type="project" value="TreeGrafter"/>
</dbReference>
<proteinExistence type="predicted"/>
<keyword evidence="1" id="KW-0812">Transmembrane</keyword>
<dbReference type="SUPFAM" id="SSF48350">
    <property type="entry name" value="GTPase activation domain, GAP"/>
    <property type="match status" value="1"/>
</dbReference>
<dbReference type="GO" id="GO:0032154">
    <property type="term" value="C:cleavage furrow"/>
    <property type="evidence" value="ECO:0007669"/>
    <property type="project" value="TreeGrafter"/>
</dbReference>
<dbReference type="GO" id="GO:0000281">
    <property type="term" value="P:mitotic cytokinesis"/>
    <property type="evidence" value="ECO:0007669"/>
    <property type="project" value="TreeGrafter"/>
</dbReference>
<dbReference type="PANTHER" id="PTHR46199:SF3">
    <property type="entry name" value="RAC GTPASE-ACTIVATING PROTEIN 1"/>
    <property type="match status" value="1"/>
</dbReference>
<dbReference type="Proteomes" id="UP000092445">
    <property type="component" value="Unassembled WGS sequence"/>
</dbReference>
<dbReference type="Pfam" id="PF00620">
    <property type="entry name" value="RhoGAP"/>
    <property type="match status" value="1"/>
</dbReference>
<dbReference type="AlphaFoldDB" id="A0A1A9ZTE3"/>
<feature type="transmembrane region" description="Helical" evidence="1">
    <location>
        <begin position="105"/>
        <end position="125"/>
    </location>
</feature>
<feature type="transmembrane region" description="Helical" evidence="1">
    <location>
        <begin position="79"/>
        <end position="99"/>
    </location>
</feature>
<reference evidence="3" key="2">
    <citation type="submission" date="2020-05" db="UniProtKB">
        <authorList>
            <consortium name="EnsemblMetazoa"/>
        </authorList>
    </citation>
    <scope>IDENTIFICATION</scope>
    <source>
        <strain evidence="3">IAEA</strain>
    </source>
</reference>
<accession>A0A1A9ZTE3</accession>